<evidence type="ECO:0000259" key="7">
    <source>
        <dbReference type="Pfam" id="PF00248"/>
    </source>
</evidence>
<dbReference type="PIRSF" id="PIRSF000097">
    <property type="entry name" value="AKR"/>
    <property type="match status" value="1"/>
</dbReference>
<dbReference type="InterPro" id="IPR018170">
    <property type="entry name" value="Aldo/ket_reductase_CS"/>
</dbReference>
<evidence type="ECO:0000313" key="8">
    <source>
        <dbReference type="EMBL" id="KZP01250.1"/>
    </source>
</evidence>
<feature type="binding site" evidence="5">
    <location>
        <position position="108"/>
    </location>
    <ligand>
        <name>substrate</name>
    </ligand>
</feature>
<feature type="domain" description="NADP-dependent oxidoreductase" evidence="7">
    <location>
        <begin position="23"/>
        <end position="268"/>
    </location>
</feature>
<dbReference type="AlphaFoldDB" id="A0A167RT30"/>
<feature type="active site" description="Proton donor" evidence="4">
    <location>
        <position position="51"/>
    </location>
</feature>
<sequence>MSIPVFKLLDGTTIPQLAFGTGTALYQKNVVEPVLAAIKANYTHIDAAQVYGNEDSVGDAIAQAGLPRDQLYVTTKVVKLDPGETVTQSIKGSLAKLKLDYVDLFLIHSPTGFEAPGRLEEVWQGLEEVKDKGLAKSIGVSNFRIKDFHRVLKIAKYKPVVNQIEFHPYVYKQLLPLLKFQEEHGILTESFGGLTPVTKKPDGPLSPVLKELAKKIGGTEVQVLLKWQEQKGIVDVTTTTKVERLNEYLGAYSLPNLSDADIKAIDDAGAKLHSRHFARHMDEL</sequence>
<evidence type="ECO:0000256" key="4">
    <source>
        <dbReference type="PIRSR" id="PIRSR000097-1"/>
    </source>
</evidence>
<dbReference type="PROSITE" id="PS00062">
    <property type="entry name" value="ALDOKETO_REDUCTASE_2"/>
    <property type="match status" value="1"/>
</dbReference>
<dbReference type="Proteomes" id="UP000076738">
    <property type="component" value="Unassembled WGS sequence"/>
</dbReference>
<dbReference type="InterPro" id="IPR020471">
    <property type="entry name" value="AKR"/>
</dbReference>
<evidence type="ECO:0000256" key="3">
    <source>
        <dbReference type="ARBA" id="ARBA00023002"/>
    </source>
</evidence>
<name>A0A167RT30_CALVF</name>
<dbReference type="InterPro" id="IPR036812">
    <property type="entry name" value="NAD(P)_OxRdtase_dom_sf"/>
</dbReference>
<keyword evidence="9" id="KW-1185">Reference proteome</keyword>
<dbReference type="STRING" id="1330018.A0A167RT30"/>
<keyword evidence="3" id="KW-0560">Oxidoreductase</keyword>
<dbReference type="GO" id="GO:0016652">
    <property type="term" value="F:oxidoreductase activity, acting on NAD(P)H as acceptor"/>
    <property type="evidence" value="ECO:0007669"/>
    <property type="project" value="InterPro"/>
</dbReference>
<dbReference type="GO" id="GO:0016616">
    <property type="term" value="F:oxidoreductase activity, acting on the CH-OH group of donors, NAD or NADP as acceptor"/>
    <property type="evidence" value="ECO:0007669"/>
    <property type="project" value="UniProtKB-ARBA"/>
</dbReference>
<accession>A0A167RT30</accession>
<evidence type="ECO:0000313" key="9">
    <source>
        <dbReference type="Proteomes" id="UP000076738"/>
    </source>
</evidence>
<evidence type="ECO:0000256" key="1">
    <source>
        <dbReference type="ARBA" id="ARBA00007905"/>
    </source>
</evidence>
<protein>
    <submittedName>
        <fullName evidence="8">Aldo/keto reductase</fullName>
    </submittedName>
</protein>
<gene>
    <name evidence="8" type="ORF">CALVIDRAFT_559878</name>
</gene>
<dbReference type="Pfam" id="PF00248">
    <property type="entry name" value="Aldo_ket_red"/>
    <property type="match status" value="1"/>
</dbReference>
<comment type="similarity">
    <text evidence="1">Belongs to the aldo/keto reductase family.</text>
</comment>
<reference evidence="8 9" key="1">
    <citation type="journal article" date="2016" name="Mol. Biol. Evol.">
        <title>Comparative Genomics of Early-Diverging Mushroom-Forming Fungi Provides Insights into the Origins of Lignocellulose Decay Capabilities.</title>
        <authorList>
            <person name="Nagy L.G."/>
            <person name="Riley R."/>
            <person name="Tritt A."/>
            <person name="Adam C."/>
            <person name="Daum C."/>
            <person name="Floudas D."/>
            <person name="Sun H."/>
            <person name="Yadav J.S."/>
            <person name="Pangilinan J."/>
            <person name="Larsson K.H."/>
            <person name="Matsuura K."/>
            <person name="Barry K."/>
            <person name="Labutti K."/>
            <person name="Kuo R."/>
            <person name="Ohm R.A."/>
            <person name="Bhattacharya S.S."/>
            <person name="Shirouzu T."/>
            <person name="Yoshinaga Y."/>
            <person name="Martin F.M."/>
            <person name="Grigoriev I.V."/>
            <person name="Hibbett D.S."/>
        </authorList>
    </citation>
    <scope>NUCLEOTIDE SEQUENCE [LARGE SCALE GENOMIC DNA]</scope>
    <source>
        <strain evidence="8 9">TUFC12733</strain>
    </source>
</reference>
<feature type="site" description="Lowers pKa of active site Tyr" evidence="6">
    <location>
        <position position="76"/>
    </location>
</feature>
<dbReference type="PRINTS" id="PR00069">
    <property type="entry name" value="ALDKETRDTASE"/>
</dbReference>
<evidence type="ECO:0000256" key="5">
    <source>
        <dbReference type="PIRSR" id="PIRSR000097-2"/>
    </source>
</evidence>
<evidence type="ECO:0000256" key="6">
    <source>
        <dbReference type="PIRSR" id="PIRSR000097-3"/>
    </source>
</evidence>
<dbReference type="CDD" id="cd19120">
    <property type="entry name" value="AKR_AKR3C2-3"/>
    <property type="match status" value="1"/>
</dbReference>
<proteinExistence type="inferred from homology"/>
<keyword evidence="2" id="KW-0521">NADP</keyword>
<dbReference type="Gene3D" id="3.20.20.100">
    <property type="entry name" value="NADP-dependent oxidoreductase domain"/>
    <property type="match status" value="1"/>
</dbReference>
<organism evidence="8 9">
    <name type="scientific">Calocera viscosa (strain TUFC12733)</name>
    <dbReference type="NCBI Taxonomy" id="1330018"/>
    <lineage>
        <taxon>Eukaryota</taxon>
        <taxon>Fungi</taxon>
        <taxon>Dikarya</taxon>
        <taxon>Basidiomycota</taxon>
        <taxon>Agaricomycotina</taxon>
        <taxon>Dacrymycetes</taxon>
        <taxon>Dacrymycetales</taxon>
        <taxon>Dacrymycetaceae</taxon>
        <taxon>Calocera</taxon>
    </lineage>
</organism>
<dbReference type="EMBL" id="KV417267">
    <property type="protein sequence ID" value="KZP01250.1"/>
    <property type="molecule type" value="Genomic_DNA"/>
</dbReference>
<evidence type="ECO:0000256" key="2">
    <source>
        <dbReference type="ARBA" id="ARBA00022857"/>
    </source>
</evidence>
<dbReference type="OrthoDB" id="416253at2759"/>
<dbReference type="InterPro" id="IPR044494">
    <property type="entry name" value="AKR3C2/3"/>
</dbReference>
<dbReference type="FunFam" id="3.20.20.100:FF:000002">
    <property type="entry name" value="2,5-diketo-D-gluconic acid reductase A"/>
    <property type="match status" value="1"/>
</dbReference>
<dbReference type="PANTHER" id="PTHR43827:SF3">
    <property type="entry name" value="NADP-DEPENDENT OXIDOREDUCTASE DOMAIN-CONTAINING PROTEIN"/>
    <property type="match status" value="1"/>
</dbReference>
<dbReference type="SUPFAM" id="SSF51430">
    <property type="entry name" value="NAD(P)-linked oxidoreductase"/>
    <property type="match status" value="1"/>
</dbReference>
<dbReference type="InterPro" id="IPR023210">
    <property type="entry name" value="NADP_OxRdtase_dom"/>
</dbReference>
<dbReference type="PANTHER" id="PTHR43827">
    <property type="entry name" value="2,5-DIKETO-D-GLUCONIC ACID REDUCTASE"/>
    <property type="match status" value="1"/>
</dbReference>